<evidence type="ECO:0000256" key="2">
    <source>
        <dbReference type="SAM" id="Phobius"/>
    </source>
</evidence>
<keyword evidence="2" id="KW-0812">Transmembrane</keyword>
<keyword evidence="2" id="KW-1133">Transmembrane helix</keyword>
<dbReference type="PANTHER" id="PTHR33868">
    <property type="entry name" value="EXPRESSED PROTEIN"/>
    <property type="match status" value="1"/>
</dbReference>
<dbReference type="OrthoDB" id="1920951at2759"/>
<dbReference type="AlphaFoldDB" id="A0A9Q1KKY4"/>
<protein>
    <submittedName>
        <fullName evidence="3">Uncharacterized protein</fullName>
    </submittedName>
</protein>
<feature type="region of interest" description="Disordered" evidence="1">
    <location>
        <begin position="253"/>
        <end position="314"/>
    </location>
</feature>
<accession>A0A9Q1KKY4</accession>
<feature type="transmembrane region" description="Helical" evidence="2">
    <location>
        <begin position="427"/>
        <end position="455"/>
    </location>
</feature>
<sequence>MAAAEARAAWQRAANRYFVQEDAKRAPRLACCPSSTLLSKQTGTGHPNSGSDPDHRSVGFMPLKRTPSYSNLPPDAKWWLQMEPSYGLHRGLNLEQSKSTTATETSAPLTSITDSSVREAATMCEESIYSFDCEDLESFLDVKKSSELKMEEISVVDGKINQDFLDVKNMTDYYEVLGMEMDGDYVCKRTSEFSSSADPLIGGEKVPWWRVTDGEELASFVAQKSLHHIENCDLPPPRKMCVRRERCKPVSLVNDDESPLSSVDSLDWVSPPSGESMRKRWSSLKEGPSHVQDAAAEPLRSNSNSAPEKGRTPISDPCRAKLLEALCHSQTRAREAEKAAKQAYTEKEHLLKLFFRQASQLFAYKQWFKLLQLETLLLLSKEGDPPPLTAFPDLLPWVPQKPRKLHKNWQKPIKAKRRKRSSEENDIGKYCVAFAVGFTLVGAGLILGWTAGWLFPAF</sequence>
<gene>
    <name evidence="3" type="ORF">Cgig2_030370</name>
</gene>
<dbReference type="EMBL" id="JAKOGI010000091">
    <property type="protein sequence ID" value="KAJ8444696.1"/>
    <property type="molecule type" value="Genomic_DNA"/>
</dbReference>
<dbReference type="PANTHER" id="PTHR33868:SF2">
    <property type="entry name" value="EXPRESSED PROTEIN"/>
    <property type="match status" value="1"/>
</dbReference>
<organism evidence="3 4">
    <name type="scientific">Carnegiea gigantea</name>
    <dbReference type="NCBI Taxonomy" id="171969"/>
    <lineage>
        <taxon>Eukaryota</taxon>
        <taxon>Viridiplantae</taxon>
        <taxon>Streptophyta</taxon>
        <taxon>Embryophyta</taxon>
        <taxon>Tracheophyta</taxon>
        <taxon>Spermatophyta</taxon>
        <taxon>Magnoliopsida</taxon>
        <taxon>eudicotyledons</taxon>
        <taxon>Gunneridae</taxon>
        <taxon>Pentapetalae</taxon>
        <taxon>Caryophyllales</taxon>
        <taxon>Cactineae</taxon>
        <taxon>Cactaceae</taxon>
        <taxon>Cactoideae</taxon>
        <taxon>Echinocereeae</taxon>
        <taxon>Carnegiea</taxon>
    </lineage>
</organism>
<keyword evidence="4" id="KW-1185">Reference proteome</keyword>
<evidence type="ECO:0000256" key="1">
    <source>
        <dbReference type="SAM" id="MobiDB-lite"/>
    </source>
</evidence>
<proteinExistence type="predicted"/>
<name>A0A9Q1KKY4_9CARY</name>
<evidence type="ECO:0000313" key="4">
    <source>
        <dbReference type="Proteomes" id="UP001153076"/>
    </source>
</evidence>
<reference evidence="3" key="1">
    <citation type="submission" date="2022-04" db="EMBL/GenBank/DDBJ databases">
        <title>Carnegiea gigantea Genome sequencing and assembly v2.</title>
        <authorList>
            <person name="Copetti D."/>
            <person name="Sanderson M.J."/>
            <person name="Burquez A."/>
            <person name="Wojciechowski M.F."/>
        </authorList>
    </citation>
    <scope>NUCLEOTIDE SEQUENCE</scope>
    <source>
        <strain evidence="3">SGP5-SGP5p</strain>
        <tissue evidence="3">Aerial part</tissue>
    </source>
</reference>
<feature type="compositionally biased region" description="Polar residues" evidence="1">
    <location>
        <begin position="37"/>
        <end position="51"/>
    </location>
</feature>
<comment type="caution">
    <text evidence="3">The sequence shown here is derived from an EMBL/GenBank/DDBJ whole genome shotgun (WGS) entry which is preliminary data.</text>
</comment>
<dbReference type="Proteomes" id="UP001153076">
    <property type="component" value="Unassembled WGS sequence"/>
</dbReference>
<evidence type="ECO:0000313" key="3">
    <source>
        <dbReference type="EMBL" id="KAJ8444696.1"/>
    </source>
</evidence>
<keyword evidence="2" id="KW-0472">Membrane</keyword>
<feature type="region of interest" description="Disordered" evidence="1">
    <location>
        <begin position="37"/>
        <end position="58"/>
    </location>
</feature>